<keyword evidence="2" id="KW-1185">Reference proteome</keyword>
<gene>
    <name evidence="1" type="ordered locus">Swit_5210</name>
</gene>
<evidence type="ECO:0000313" key="1">
    <source>
        <dbReference type="EMBL" id="ABQ71320.1"/>
    </source>
</evidence>
<sequence length="217" mass="23409">MVGRVFAERHGLAVERHREIGERHTGVEGDVERARFIVAERPNVAVDKAEAIRARGERSFGPSQACRQDLGRDTAIVRTKARLVGLGPVRTKPPAIAVGMKPAQAQIFGAVAQRSSGAAKLAAQRGETRTVDVGLAQQGVFFRRPGPAPAAAIAQLADGEAEAADRALGKAFLAEHPDDRRVAMTRFGQVESPRRFRLRPVRRMVRMHDAESSGPAG</sequence>
<keyword evidence="1" id="KW-0614">Plasmid</keyword>
<dbReference type="EMBL" id="CP000700">
    <property type="protein sequence ID" value="ABQ71320.1"/>
    <property type="molecule type" value="Genomic_DNA"/>
</dbReference>
<geneLocation type="plasmid" evidence="1 2">
    <name>pSWIT01</name>
</geneLocation>
<accession>A0A9J9HGM3</accession>
<dbReference type="Proteomes" id="UP000001989">
    <property type="component" value="Plasmid pSWIT01"/>
</dbReference>
<organism evidence="1 2">
    <name type="scientific">Rhizorhabdus wittichii (strain DSM 6014 / CCUG 31198 / JCM 15750 / NBRC 105917 / EY 4224 / RW1)</name>
    <name type="common">Sphingomonas wittichii</name>
    <dbReference type="NCBI Taxonomy" id="392499"/>
    <lineage>
        <taxon>Bacteria</taxon>
        <taxon>Pseudomonadati</taxon>
        <taxon>Pseudomonadota</taxon>
        <taxon>Alphaproteobacteria</taxon>
        <taxon>Sphingomonadales</taxon>
        <taxon>Sphingomonadaceae</taxon>
        <taxon>Rhizorhabdus</taxon>
    </lineage>
</organism>
<dbReference type="KEGG" id="swi:Swit_5210"/>
<reference evidence="1 2" key="1">
    <citation type="journal article" date="2010" name="J. Bacteriol.">
        <title>Genome sequence of the dioxin-mineralizing bacterium Sphingomonas wittichii RW1.</title>
        <authorList>
            <person name="Miller T.R."/>
            <person name="Delcher A.L."/>
            <person name="Salzberg S.L."/>
            <person name="Saunders E."/>
            <person name="Detter J.C."/>
            <person name="Halden R.U."/>
        </authorList>
    </citation>
    <scope>NUCLEOTIDE SEQUENCE [LARGE SCALE GENOMIC DNA]</scope>
    <source>
        <strain evidence="2">DSM 6014 / CCUG 31198 / JCM 15750 / NBRC 105917 / EY 4224 / RW1</strain>
    </source>
</reference>
<proteinExistence type="predicted"/>
<protein>
    <submittedName>
        <fullName evidence="1">Uncharacterized protein</fullName>
    </submittedName>
</protein>
<dbReference type="AlphaFoldDB" id="A0A9J9HGM3"/>
<name>A0A9J9HGM3_RHIWR</name>
<evidence type="ECO:0000313" key="2">
    <source>
        <dbReference type="Proteomes" id="UP000001989"/>
    </source>
</evidence>